<dbReference type="PANTHER" id="PTHR46268">
    <property type="entry name" value="STRESS RESPONSE PROTEIN NHAX"/>
    <property type="match status" value="1"/>
</dbReference>
<feature type="domain" description="UspA" evidence="2">
    <location>
        <begin position="1"/>
        <end position="142"/>
    </location>
</feature>
<keyword evidence="4" id="KW-1185">Reference proteome</keyword>
<dbReference type="PRINTS" id="PR01438">
    <property type="entry name" value="UNVRSLSTRESS"/>
</dbReference>
<dbReference type="RefSeq" id="WP_150899764.1">
    <property type="nucleotide sequence ID" value="NZ_WAAU01000013.1"/>
</dbReference>
<proteinExistence type="inferred from homology"/>
<sequence length="277" mass="31442">MKHILIPTDFSENAWTATVYALKLFTNEQCVFHLLHSAPVKSSRISSFSNKLTRVMQENAVNDLKHLLERVEKIFANPNHSFKISTSTHDIEQAVAIAVENHGIDLIVMGTKGATGAKEIFLGSNTVEIISNLSKCPILAIPNGIEYKKPENVGFSSGFKRLYNSTELDEIKNLISLYNSKLNVFHIQTNEELDTSQKENLDSLQMYLKNVETSYTEITQYTNITDEIIDLINTYKIDILTMIKYKHSFFENLFREHVIANLGHQLTIPFMVIPATT</sequence>
<dbReference type="InterPro" id="IPR014729">
    <property type="entry name" value="Rossmann-like_a/b/a_fold"/>
</dbReference>
<dbReference type="InterPro" id="IPR006016">
    <property type="entry name" value="UspA"/>
</dbReference>
<organism evidence="3 4">
    <name type="scientific">Tenacibaculum aiptasiae</name>
    <dbReference type="NCBI Taxonomy" id="426481"/>
    <lineage>
        <taxon>Bacteria</taxon>
        <taxon>Pseudomonadati</taxon>
        <taxon>Bacteroidota</taxon>
        <taxon>Flavobacteriia</taxon>
        <taxon>Flavobacteriales</taxon>
        <taxon>Flavobacteriaceae</taxon>
        <taxon>Tenacibaculum</taxon>
    </lineage>
</organism>
<dbReference type="InterPro" id="IPR006015">
    <property type="entry name" value="Universal_stress_UspA"/>
</dbReference>
<dbReference type="EMBL" id="WAAU01000013">
    <property type="protein sequence ID" value="KAB1158340.1"/>
    <property type="molecule type" value="Genomic_DNA"/>
</dbReference>
<dbReference type="SUPFAM" id="SSF52402">
    <property type="entry name" value="Adenine nucleotide alpha hydrolases-like"/>
    <property type="match status" value="2"/>
</dbReference>
<dbReference type="Pfam" id="PF00582">
    <property type="entry name" value="Usp"/>
    <property type="match status" value="1"/>
</dbReference>
<protein>
    <submittedName>
        <fullName evidence="3">Universal stress protein</fullName>
    </submittedName>
</protein>
<dbReference type="AlphaFoldDB" id="A0A7J5ALH6"/>
<dbReference type="OrthoDB" id="9788959at2"/>
<evidence type="ECO:0000259" key="2">
    <source>
        <dbReference type="Pfam" id="PF00582"/>
    </source>
</evidence>
<accession>A0A7J5ALH6</accession>
<reference evidence="3 4" key="1">
    <citation type="submission" date="2019-09" db="EMBL/GenBank/DDBJ databases">
        <authorList>
            <person name="Cao W.R."/>
        </authorList>
    </citation>
    <scope>NUCLEOTIDE SEQUENCE [LARGE SCALE GENOMIC DNA]</scope>
    <source>
        <strain evidence="4">a4</strain>
    </source>
</reference>
<evidence type="ECO:0000256" key="1">
    <source>
        <dbReference type="ARBA" id="ARBA00008791"/>
    </source>
</evidence>
<dbReference type="CDD" id="cd00293">
    <property type="entry name" value="USP-like"/>
    <property type="match status" value="1"/>
</dbReference>
<name>A0A7J5ALH6_9FLAO</name>
<comment type="caution">
    <text evidence="3">The sequence shown here is derived from an EMBL/GenBank/DDBJ whole genome shotgun (WGS) entry which is preliminary data.</text>
</comment>
<evidence type="ECO:0000313" key="4">
    <source>
        <dbReference type="Proteomes" id="UP000467305"/>
    </source>
</evidence>
<comment type="similarity">
    <text evidence="1">Belongs to the universal stress protein A family.</text>
</comment>
<gene>
    <name evidence="3" type="ORF">F7018_09160</name>
</gene>
<dbReference type="Gene3D" id="3.40.50.620">
    <property type="entry name" value="HUPs"/>
    <property type="match status" value="2"/>
</dbReference>
<evidence type="ECO:0000313" key="3">
    <source>
        <dbReference type="EMBL" id="KAB1158340.1"/>
    </source>
</evidence>
<dbReference type="PANTHER" id="PTHR46268:SF6">
    <property type="entry name" value="UNIVERSAL STRESS PROTEIN UP12"/>
    <property type="match status" value="1"/>
</dbReference>
<dbReference type="Proteomes" id="UP000467305">
    <property type="component" value="Unassembled WGS sequence"/>
</dbReference>